<feature type="domain" description="EAL" evidence="5">
    <location>
        <begin position="690"/>
        <end position="950"/>
    </location>
</feature>
<dbReference type="SUPFAM" id="SSF55073">
    <property type="entry name" value="Nucleotide cyclase"/>
    <property type="match status" value="1"/>
</dbReference>
<gene>
    <name evidence="7" type="ORF">GCM10007418_12790</name>
</gene>
<dbReference type="PANTHER" id="PTHR44757">
    <property type="entry name" value="DIGUANYLATE CYCLASE DGCP"/>
    <property type="match status" value="1"/>
</dbReference>
<reference evidence="8" key="1">
    <citation type="journal article" date="2019" name="Int. J. Syst. Evol. Microbiol.">
        <title>The Global Catalogue of Microorganisms (GCM) 10K type strain sequencing project: providing services to taxonomists for standard genome sequencing and annotation.</title>
        <authorList>
            <consortium name="The Broad Institute Genomics Platform"/>
            <consortium name="The Broad Institute Genome Sequencing Center for Infectious Disease"/>
            <person name="Wu L."/>
            <person name="Ma J."/>
        </authorList>
    </citation>
    <scope>NUCLEOTIDE SEQUENCE [LARGE SCALE GENOMIC DNA]</scope>
    <source>
        <strain evidence="8">CGMCC 1.12482</strain>
    </source>
</reference>
<feature type="coiled-coil region" evidence="1">
    <location>
        <begin position="203"/>
        <end position="230"/>
    </location>
</feature>
<dbReference type="PROSITE" id="PS50113">
    <property type="entry name" value="PAC"/>
    <property type="match status" value="2"/>
</dbReference>
<feature type="transmembrane region" description="Helical" evidence="2">
    <location>
        <begin position="143"/>
        <end position="162"/>
    </location>
</feature>
<evidence type="ECO:0000313" key="7">
    <source>
        <dbReference type="EMBL" id="GGC94652.1"/>
    </source>
</evidence>
<dbReference type="PROSITE" id="PS50887">
    <property type="entry name" value="GGDEF"/>
    <property type="match status" value="1"/>
</dbReference>
<feature type="transmembrane region" description="Helical" evidence="2">
    <location>
        <begin position="168"/>
        <end position="189"/>
    </location>
</feature>
<feature type="domain" description="GGDEF" evidence="6">
    <location>
        <begin position="548"/>
        <end position="681"/>
    </location>
</feature>
<dbReference type="NCBIfam" id="TIGR00254">
    <property type="entry name" value="GGDEF"/>
    <property type="match status" value="1"/>
</dbReference>
<dbReference type="SUPFAM" id="SSF55785">
    <property type="entry name" value="PYP-like sensor domain (PAS domain)"/>
    <property type="match status" value="2"/>
</dbReference>
<dbReference type="InterPro" id="IPR000014">
    <property type="entry name" value="PAS"/>
</dbReference>
<proteinExistence type="predicted"/>
<feature type="transmembrane region" description="Helical" evidence="2">
    <location>
        <begin position="53"/>
        <end position="72"/>
    </location>
</feature>
<dbReference type="InterPro" id="IPR043128">
    <property type="entry name" value="Rev_trsase/Diguanyl_cyclase"/>
</dbReference>
<dbReference type="InterPro" id="IPR052155">
    <property type="entry name" value="Biofilm_reg_signaling"/>
</dbReference>
<dbReference type="Pfam" id="PF00990">
    <property type="entry name" value="GGDEF"/>
    <property type="match status" value="1"/>
</dbReference>
<sequence>MTFAPITQPAVPRQHLRLRALDMLFAFARLPQWLIMFNAVAMIPLLWAHTDHAGLLGWAAVLGALTLLRVMLVRRYQSASDSQRVRLRWPAMLILGNVASGLCLGWVHIALVPADNFMLQAPAYALTAGITLCVSVIYAFRYVAFLAFTVPAWLMPSLYLLLQNDASSPYWGLMGSILFCCLLMGAAFINRSLGLALQASLHNEQLAARLEESRRQAEDLNFQLTQEIQQRRQAEQGLRDSHGVLEERVALRTAELEQASAALKSSEAQLTLAMNASQLGLWDWNLETDEVVHSHLEEIFGLPPGSVTSMRAHLSPRVHPDDTEMVRDTLVSHMQMRTGSYRIEYRVRHANGQWIWVEDSGRAVERDANGRVRRMIGTRRDISARKLQDEQAQLAATVFEATAEGIFILDPDLRILTVNNAFSVITGYAAEEVLGLPIADTNKTTKNQLSFKALRDILQNNDRWEGERISQRRSGELYPQWLQLTVVRNVNGNVTHYVGFFADLSVRRQTEEQLQYLSSHDSLTELANRSMFTQSLQESTARARQHGQKLALMHVDLDRFKHINDTLGHTVADELLRQVALRLREITPEHDTLARLSADEFVIIVEQDTSRERLEYRASTVLEFLRLPLSIGEHELVVTASIGISEFPNSARDSLVMITQANQAMQHAKHLGGNSFQFFTEQLPGYSLERLQLENQLRKALDEDQLIVYYQPKLHLASDRIQGAEALVRWQHPEQGLLLPGAFIDIAEETGMIVALGDAVLTKACLQASEWYHRGPAPICVAVNLSVQQLRQSNFAARVQQILDHSQLPASLLEFELTESMLLEHVDAVAENIAQLQQMGIRLAIDDFGTGYSSLAYLKRFPISTLKIDRAFIGELEEQVPQSERSQDAAIIRAIIAMAHSLDLIVVAEGVEHDGQLEFLKEHLCDEVQGYLISRPVSAADFTALLTESTEV</sequence>
<evidence type="ECO:0000256" key="1">
    <source>
        <dbReference type="SAM" id="Coils"/>
    </source>
</evidence>
<keyword evidence="8" id="KW-1185">Reference proteome</keyword>
<dbReference type="Proteomes" id="UP000638188">
    <property type="component" value="Unassembled WGS sequence"/>
</dbReference>
<comment type="caution">
    <text evidence="7">The sequence shown here is derived from an EMBL/GenBank/DDBJ whole genome shotgun (WGS) entry which is preliminary data.</text>
</comment>
<accession>A0ABQ1PCP4</accession>
<evidence type="ECO:0000259" key="3">
    <source>
        <dbReference type="PROSITE" id="PS50112"/>
    </source>
</evidence>
<dbReference type="InterPro" id="IPR029787">
    <property type="entry name" value="Nucleotide_cyclase"/>
</dbReference>
<dbReference type="Pfam" id="PF00989">
    <property type="entry name" value="PAS"/>
    <property type="match status" value="1"/>
</dbReference>
<dbReference type="InterPro" id="IPR035965">
    <property type="entry name" value="PAS-like_dom_sf"/>
</dbReference>
<feature type="transmembrane region" description="Helical" evidence="2">
    <location>
        <begin position="92"/>
        <end position="111"/>
    </location>
</feature>
<organism evidence="7 8">
    <name type="scientific">Halopseudomonas salina</name>
    <dbReference type="NCBI Taxonomy" id="1323744"/>
    <lineage>
        <taxon>Bacteria</taxon>
        <taxon>Pseudomonadati</taxon>
        <taxon>Pseudomonadota</taxon>
        <taxon>Gammaproteobacteria</taxon>
        <taxon>Pseudomonadales</taxon>
        <taxon>Pseudomonadaceae</taxon>
        <taxon>Halopseudomonas</taxon>
    </lineage>
</organism>
<keyword evidence="2" id="KW-1133">Transmembrane helix</keyword>
<dbReference type="RefSeq" id="WP_150276480.1">
    <property type="nucleotide sequence ID" value="NZ_BMFF01000002.1"/>
</dbReference>
<dbReference type="InterPro" id="IPR000160">
    <property type="entry name" value="GGDEF_dom"/>
</dbReference>
<dbReference type="InterPro" id="IPR035919">
    <property type="entry name" value="EAL_sf"/>
</dbReference>
<evidence type="ECO:0000259" key="5">
    <source>
        <dbReference type="PROSITE" id="PS50883"/>
    </source>
</evidence>
<keyword evidence="2" id="KW-0472">Membrane</keyword>
<name>A0ABQ1PCP4_9GAMM</name>
<dbReference type="SMART" id="SM00086">
    <property type="entry name" value="PAC"/>
    <property type="match status" value="2"/>
</dbReference>
<dbReference type="EMBL" id="BMFF01000002">
    <property type="protein sequence ID" value="GGC94652.1"/>
    <property type="molecule type" value="Genomic_DNA"/>
</dbReference>
<feature type="transmembrane region" description="Helical" evidence="2">
    <location>
        <begin position="23"/>
        <end position="47"/>
    </location>
</feature>
<evidence type="ECO:0000259" key="4">
    <source>
        <dbReference type="PROSITE" id="PS50113"/>
    </source>
</evidence>
<dbReference type="CDD" id="cd01949">
    <property type="entry name" value="GGDEF"/>
    <property type="match status" value="1"/>
</dbReference>
<dbReference type="Gene3D" id="3.30.450.20">
    <property type="entry name" value="PAS domain"/>
    <property type="match status" value="2"/>
</dbReference>
<keyword evidence="1" id="KW-0175">Coiled coil</keyword>
<dbReference type="PANTHER" id="PTHR44757:SF2">
    <property type="entry name" value="BIOFILM ARCHITECTURE MAINTENANCE PROTEIN MBAA"/>
    <property type="match status" value="1"/>
</dbReference>
<dbReference type="Pfam" id="PF08447">
    <property type="entry name" value="PAS_3"/>
    <property type="match status" value="1"/>
</dbReference>
<dbReference type="PROSITE" id="PS50112">
    <property type="entry name" value="PAS"/>
    <property type="match status" value="1"/>
</dbReference>
<feature type="domain" description="PAC" evidence="4">
    <location>
        <begin position="462"/>
        <end position="516"/>
    </location>
</feature>
<evidence type="ECO:0000259" key="6">
    <source>
        <dbReference type="PROSITE" id="PS50887"/>
    </source>
</evidence>
<dbReference type="CDD" id="cd01948">
    <property type="entry name" value="EAL"/>
    <property type="match status" value="1"/>
</dbReference>
<dbReference type="PROSITE" id="PS50883">
    <property type="entry name" value="EAL"/>
    <property type="match status" value="1"/>
</dbReference>
<dbReference type="Gene3D" id="3.30.70.270">
    <property type="match status" value="1"/>
</dbReference>
<dbReference type="InterPro" id="IPR013655">
    <property type="entry name" value="PAS_fold_3"/>
</dbReference>
<evidence type="ECO:0000313" key="8">
    <source>
        <dbReference type="Proteomes" id="UP000638188"/>
    </source>
</evidence>
<dbReference type="SUPFAM" id="SSF141868">
    <property type="entry name" value="EAL domain-like"/>
    <property type="match status" value="1"/>
</dbReference>
<keyword evidence="2" id="KW-0812">Transmembrane</keyword>
<dbReference type="NCBIfam" id="TIGR00229">
    <property type="entry name" value="sensory_box"/>
    <property type="match status" value="2"/>
</dbReference>
<dbReference type="SMART" id="SM00052">
    <property type="entry name" value="EAL"/>
    <property type="match status" value="1"/>
</dbReference>
<dbReference type="SMART" id="SM00267">
    <property type="entry name" value="GGDEF"/>
    <property type="match status" value="1"/>
</dbReference>
<dbReference type="SMART" id="SM00091">
    <property type="entry name" value="PAS"/>
    <property type="match status" value="2"/>
</dbReference>
<dbReference type="Gene3D" id="3.20.20.450">
    <property type="entry name" value="EAL domain"/>
    <property type="match status" value="1"/>
</dbReference>
<protein>
    <submittedName>
        <fullName evidence="7">GGDEF domain-containing protein</fullName>
    </submittedName>
</protein>
<evidence type="ECO:0000256" key="2">
    <source>
        <dbReference type="SAM" id="Phobius"/>
    </source>
</evidence>
<dbReference type="CDD" id="cd00130">
    <property type="entry name" value="PAS"/>
    <property type="match status" value="2"/>
</dbReference>
<dbReference type="Pfam" id="PF00563">
    <property type="entry name" value="EAL"/>
    <property type="match status" value="1"/>
</dbReference>
<dbReference type="InterPro" id="IPR001610">
    <property type="entry name" value="PAC"/>
</dbReference>
<feature type="domain" description="PAS" evidence="3">
    <location>
        <begin position="391"/>
        <end position="461"/>
    </location>
</feature>
<feature type="domain" description="PAC" evidence="4">
    <location>
        <begin position="341"/>
        <end position="394"/>
    </location>
</feature>
<dbReference type="InterPro" id="IPR013767">
    <property type="entry name" value="PAS_fold"/>
</dbReference>
<dbReference type="InterPro" id="IPR001633">
    <property type="entry name" value="EAL_dom"/>
</dbReference>
<dbReference type="InterPro" id="IPR000700">
    <property type="entry name" value="PAS-assoc_C"/>
</dbReference>
<feature type="transmembrane region" description="Helical" evidence="2">
    <location>
        <begin position="117"/>
        <end position="138"/>
    </location>
</feature>